<dbReference type="InterPro" id="IPR045357">
    <property type="entry name" value="Aminopeptidase_N-like_N"/>
</dbReference>
<sequence length="959" mass="105250">MRLAPQLKRACLLSSVQRLAYARPSLASQPRVQSSTEGAAFAPGRPTVSVRAMGASGTATMEVEAPAKPQPIFRADYKPPAYLIDTVHLTFSLNEDVTHVTSRLALKPNYAENGAAPPLLLNGRDDVKLVGLKVAGQAVPESGYEVTPKSLTLLSPPAGPFELEVVTAIKPQDNSLLEGLYKSGGNYCTQCEAEGFRGITYFLDRPDVMARYTTRIEADAGKYPVLLSNGNLKEEGQLEGSRHYAVWEDPFPKPCYLFALVAGALVKKEDTYTTGSGKTVTLRIYTQPANISQVDFAMVSLKKSMKWDEDVYGLEYDLDLFNIVAVDDFNMGAMENKSLNIFNSRLVLADPDSSTDGDYARIEGVVGHEYFHNWTGNRVTCRDWFQLTLKEGLTVFRDQGFSADMNSAPVKRIEDVALLRASQFSEDAGPMAHPIRPDSYIKMDNFYTVTVYEKGSEIIRLYHTLLGPQGFRKGMDLYFQRHDGQAVTCDDFLAAMADANGEDLSGVGRWYSQAGTPTLTVSTAYDAAKKSFTISTHQVTPPTNGQPDKLPVLIPLKVGLLGPDGQDLPLHLEGKGDLGASTVLRCDAEHNSFTFTDVAVEPVPSLLRGFSAPVKLVVQGQTDDHLRLMFAHDSDPFNRWEAGQRLYMKLLLQLYGAAAGAASSVPLADCCAAAGGVPGELVAAFRAVLEDGKLDGSFKAMAMRLPSMAEIVDRIDEADPVLVWQVRHYVYQQLAQQLRPQLEAAIKANDVPPGTPYEFNAQQCARRVLRNMSESILGSLESPEIQEQLLRRFREATNMTDRMAALTVLCDTDTPGREQALQEFYAANKDKPLVLLKWLAVQASCALPGNIAKVRALMGHPAFTITTPNCCYSLFLGFARSVNFHAADGSGYEFIGDSVIKMDKINHQVASRIAGAFTTFKQYDKERQAMMVAQLRRIAAVEGLSENVFEIVTKSLQQV</sequence>
<evidence type="ECO:0000259" key="9">
    <source>
        <dbReference type="Pfam" id="PF01433"/>
    </source>
</evidence>
<dbReference type="InterPro" id="IPR042097">
    <property type="entry name" value="Aminopeptidase_N-like_N_sf"/>
</dbReference>
<accession>A0ABY8TYJ1</accession>
<dbReference type="Pfam" id="PF01433">
    <property type="entry name" value="Peptidase_M1"/>
    <property type="match status" value="1"/>
</dbReference>
<evidence type="ECO:0000313" key="14">
    <source>
        <dbReference type="Proteomes" id="UP001244341"/>
    </source>
</evidence>
<keyword evidence="7" id="KW-0862">Zinc</keyword>
<feature type="domain" description="Peptidase M1 alanyl aminopeptidase C-terminal" evidence="11">
    <location>
        <begin position="623"/>
        <end position="957"/>
    </location>
</feature>
<dbReference type="Gene3D" id="1.10.390.10">
    <property type="entry name" value="Neutral Protease Domain 2"/>
    <property type="match status" value="1"/>
</dbReference>
<evidence type="ECO:0000256" key="2">
    <source>
        <dbReference type="ARBA" id="ARBA00010136"/>
    </source>
</evidence>
<keyword evidence="4" id="KW-0645">Protease</keyword>
<dbReference type="InterPro" id="IPR001930">
    <property type="entry name" value="Peptidase_M1"/>
</dbReference>
<keyword evidence="14" id="KW-1185">Reference proteome</keyword>
<evidence type="ECO:0000256" key="8">
    <source>
        <dbReference type="ARBA" id="ARBA00023049"/>
    </source>
</evidence>
<evidence type="ECO:0008006" key="15">
    <source>
        <dbReference type="Google" id="ProtNLM"/>
    </source>
</evidence>
<dbReference type="InterPro" id="IPR024601">
    <property type="entry name" value="Peptidase_M1_pepN_C"/>
</dbReference>
<keyword evidence="6" id="KW-0378">Hydrolase</keyword>
<dbReference type="InterPro" id="IPR014782">
    <property type="entry name" value="Peptidase_M1_dom"/>
</dbReference>
<gene>
    <name evidence="13" type="ORF">OEZ85_002751</name>
</gene>
<keyword evidence="5" id="KW-0479">Metal-binding</keyword>
<dbReference type="Pfam" id="PF11940">
    <property type="entry name" value="DUF3458"/>
    <property type="match status" value="1"/>
</dbReference>
<dbReference type="InterPro" id="IPR012779">
    <property type="entry name" value="Peptidase_M1_pepN"/>
</dbReference>
<evidence type="ECO:0000256" key="5">
    <source>
        <dbReference type="ARBA" id="ARBA00022723"/>
    </source>
</evidence>
<evidence type="ECO:0000256" key="6">
    <source>
        <dbReference type="ARBA" id="ARBA00022801"/>
    </source>
</evidence>
<keyword evidence="8" id="KW-0482">Metalloprotease</keyword>
<evidence type="ECO:0000313" key="13">
    <source>
        <dbReference type="EMBL" id="WIA14212.1"/>
    </source>
</evidence>
<dbReference type="SUPFAM" id="SSF63737">
    <property type="entry name" value="Leukotriene A4 hydrolase N-terminal domain"/>
    <property type="match status" value="1"/>
</dbReference>
<dbReference type="InterPro" id="IPR027268">
    <property type="entry name" value="Peptidase_M4/M1_CTD_sf"/>
</dbReference>
<dbReference type="EMBL" id="CP126212">
    <property type="protein sequence ID" value="WIA14212.1"/>
    <property type="molecule type" value="Genomic_DNA"/>
</dbReference>
<feature type="domain" description="Peptidase M1 membrane alanine aminopeptidase" evidence="9">
    <location>
        <begin position="296"/>
        <end position="507"/>
    </location>
</feature>
<evidence type="ECO:0000259" key="11">
    <source>
        <dbReference type="Pfam" id="PF17432"/>
    </source>
</evidence>
<organism evidence="13 14">
    <name type="scientific">Tetradesmus obliquus</name>
    <name type="common">Green alga</name>
    <name type="synonym">Acutodesmus obliquus</name>
    <dbReference type="NCBI Taxonomy" id="3088"/>
    <lineage>
        <taxon>Eukaryota</taxon>
        <taxon>Viridiplantae</taxon>
        <taxon>Chlorophyta</taxon>
        <taxon>core chlorophytes</taxon>
        <taxon>Chlorophyceae</taxon>
        <taxon>CS clade</taxon>
        <taxon>Sphaeropleales</taxon>
        <taxon>Scenedesmaceae</taxon>
        <taxon>Tetradesmus</taxon>
    </lineage>
</organism>
<dbReference type="Gene3D" id="1.25.50.10">
    <property type="entry name" value="Peptidase M1, alanyl aminopeptidase, C-terminal domain"/>
    <property type="match status" value="1"/>
</dbReference>
<dbReference type="Gene3D" id="2.60.40.1730">
    <property type="entry name" value="tricorn interacting facor f3 domain"/>
    <property type="match status" value="1"/>
</dbReference>
<comment type="similarity">
    <text evidence="2">Belongs to the peptidase M1 family.</text>
</comment>
<dbReference type="InterPro" id="IPR037144">
    <property type="entry name" value="Peptidase_M1_pepN_C_sf"/>
</dbReference>
<dbReference type="SUPFAM" id="SSF55486">
    <property type="entry name" value="Metalloproteases ('zincins'), catalytic domain"/>
    <property type="match status" value="1"/>
</dbReference>
<dbReference type="InterPro" id="IPR038438">
    <property type="entry name" value="PepN_Ig-like_sf"/>
</dbReference>
<feature type="domain" description="Aminopeptidase N-like N-terminal" evidence="12">
    <location>
        <begin position="166"/>
        <end position="257"/>
    </location>
</feature>
<evidence type="ECO:0000259" key="10">
    <source>
        <dbReference type="Pfam" id="PF11940"/>
    </source>
</evidence>
<evidence type="ECO:0000256" key="1">
    <source>
        <dbReference type="ARBA" id="ARBA00001947"/>
    </source>
</evidence>
<reference evidence="13 14" key="1">
    <citation type="submission" date="2023-05" db="EMBL/GenBank/DDBJ databases">
        <title>A 100% complete, gapless, phased diploid assembly of the Scenedesmus obliquus UTEX 3031 genome.</title>
        <authorList>
            <person name="Biondi T.C."/>
            <person name="Hanschen E.R."/>
            <person name="Kwon T."/>
            <person name="Eng W."/>
            <person name="Kruse C.P.S."/>
            <person name="Koehler S.I."/>
            <person name="Kunde Y."/>
            <person name="Gleasner C.D."/>
            <person name="You Mak K.T."/>
            <person name="Polle J."/>
            <person name="Hovde B.T."/>
            <person name="Starkenburg S.R."/>
        </authorList>
    </citation>
    <scope>NUCLEOTIDE SEQUENCE [LARGE SCALE GENOMIC DNA]</scope>
    <source>
        <strain evidence="13 14">DOE0152z</strain>
    </source>
</reference>
<dbReference type="PANTHER" id="PTHR46322:SF1">
    <property type="entry name" value="PUROMYCIN-SENSITIVE AMINOPEPTIDASE"/>
    <property type="match status" value="1"/>
</dbReference>
<dbReference type="CDD" id="cd09600">
    <property type="entry name" value="M1_APN"/>
    <property type="match status" value="1"/>
</dbReference>
<evidence type="ECO:0000259" key="12">
    <source>
        <dbReference type="Pfam" id="PF17900"/>
    </source>
</evidence>
<dbReference type="Pfam" id="PF17900">
    <property type="entry name" value="Peptidase_M1_N"/>
    <property type="match status" value="1"/>
</dbReference>
<dbReference type="Gene3D" id="2.60.40.1840">
    <property type="match status" value="1"/>
</dbReference>
<feature type="domain" description="Peptidase M1 alanyl aminopeptidase Ig-like fold" evidence="10">
    <location>
        <begin position="515"/>
        <end position="617"/>
    </location>
</feature>
<evidence type="ECO:0000256" key="3">
    <source>
        <dbReference type="ARBA" id="ARBA00022438"/>
    </source>
</evidence>
<dbReference type="PRINTS" id="PR00756">
    <property type="entry name" value="ALADIPTASE"/>
</dbReference>
<dbReference type="Pfam" id="PF17432">
    <property type="entry name" value="DUF3458_C"/>
    <property type="match status" value="1"/>
</dbReference>
<comment type="cofactor">
    <cofactor evidence="1">
        <name>Zn(2+)</name>
        <dbReference type="ChEBI" id="CHEBI:29105"/>
    </cofactor>
</comment>
<proteinExistence type="inferred from homology"/>
<name>A0ABY8TYJ1_TETOB</name>
<dbReference type="NCBIfam" id="TIGR02414">
    <property type="entry name" value="pepN_proteo"/>
    <property type="match status" value="1"/>
</dbReference>
<protein>
    <recommendedName>
        <fullName evidence="15">Aminopeptidase N</fullName>
    </recommendedName>
</protein>
<evidence type="ECO:0000256" key="7">
    <source>
        <dbReference type="ARBA" id="ARBA00022833"/>
    </source>
</evidence>
<evidence type="ECO:0000256" key="4">
    <source>
        <dbReference type="ARBA" id="ARBA00022670"/>
    </source>
</evidence>
<dbReference type="Gene3D" id="3.30.2010.30">
    <property type="match status" value="1"/>
</dbReference>
<keyword evidence="3" id="KW-0031">Aminopeptidase</keyword>
<dbReference type="PANTHER" id="PTHR46322">
    <property type="entry name" value="PUROMYCIN-SENSITIVE AMINOPEPTIDASE"/>
    <property type="match status" value="1"/>
</dbReference>
<dbReference type="InterPro" id="IPR035414">
    <property type="entry name" value="Peptidase_M1_pepN_Ig-like"/>
</dbReference>
<dbReference type="Proteomes" id="UP001244341">
    <property type="component" value="Chromosome 5b"/>
</dbReference>